<evidence type="ECO:0000313" key="1">
    <source>
        <dbReference type="EMBL" id="QMS59929.1"/>
    </source>
</evidence>
<dbReference type="NCBIfam" id="NF033894">
    <property type="entry name" value="Eex_IncN"/>
    <property type="match status" value="1"/>
</dbReference>
<dbReference type="InterPro" id="IPR047937">
    <property type="entry name" value="Eex_IncN-like"/>
</dbReference>
<gene>
    <name evidence="1" type="ORF">GZ989_011635</name>
</gene>
<dbReference type="AlphaFoldDB" id="A0A974MUE7"/>
<accession>A0A974MUE7</accession>
<dbReference type="RefSeq" id="WP_025370512.1">
    <property type="nucleotide sequence ID" value="NZ_CP059435.1"/>
</dbReference>
<keyword evidence="1" id="KW-0449">Lipoprotein</keyword>
<organism evidence="1 2">
    <name type="scientific">Campylobacter fetus</name>
    <dbReference type="NCBI Taxonomy" id="196"/>
    <lineage>
        <taxon>Bacteria</taxon>
        <taxon>Pseudomonadati</taxon>
        <taxon>Campylobacterota</taxon>
        <taxon>Epsilonproteobacteria</taxon>
        <taxon>Campylobacterales</taxon>
        <taxon>Campylobacteraceae</taxon>
        <taxon>Campylobacter</taxon>
    </lineage>
</organism>
<dbReference type="Proteomes" id="UP000514628">
    <property type="component" value="Plasmid pCFViADRI1362_P3"/>
</dbReference>
<name>A0A974MUE7_CAMFE</name>
<dbReference type="PROSITE" id="PS51257">
    <property type="entry name" value="PROKAR_LIPOPROTEIN"/>
    <property type="match status" value="1"/>
</dbReference>
<proteinExistence type="predicted"/>
<reference evidence="2" key="1">
    <citation type="submission" date="2020-07" db="EMBL/GenBank/DDBJ databases">
        <title>A comparison of fourteen fully characterised mammalian-associated Campylobacter fetus isolates suggests a mechanism by which bovine-adapted biotypes have evolved high genomic plasticity.</title>
        <authorList>
            <person name="Nadin-Davis S.A."/>
            <person name="Chmara J.T."/>
            <person name="Carillo C."/>
            <person name="Amoako K."/>
            <person name="Goji N."/>
            <person name="Duceppe M.-O."/>
            <person name="Devenish J."/>
        </authorList>
    </citation>
    <scope>NUCLEOTIDE SEQUENCE [LARGE SCALE GENOMIC DNA]</scope>
    <source>
        <strain evidence="2">CFViADRI1362</strain>
        <plasmid evidence="2">pcfviadri1362_p3</plasmid>
    </source>
</reference>
<keyword evidence="1" id="KW-0614">Plasmid</keyword>
<dbReference type="EMBL" id="CP059435">
    <property type="protein sequence ID" value="QMS59929.1"/>
    <property type="molecule type" value="Genomic_DNA"/>
</dbReference>
<evidence type="ECO:0000313" key="2">
    <source>
        <dbReference type="Proteomes" id="UP000514628"/>
    </source>
</evidence>
<geneLocation type="plasmid" evidence="2">
    <name>pcfviadri1362_p3</name>
</geneLocation>
<sequence length="91" mass="10255">MTKIVAGGILVVGLLSLTGCFEQEIKTTEYFKTHPDEMEKVITKCKKAEKMTDGQKQECENAFKAQAMLNHFKPASRGLFEDEPQDKNTTK</sequence>
<protein>
    <submittedName>
        <fullName evidence="1">EexN family lipoprotein</fullName>
    </submittedName>
</protein>